<proteinExistence type="predicted"/>
<evidence type="ECO:0000313" key="2">
    <source>
        <dbReference type="EMBL" id="CZF86015.1"/>
    </source>
</evidence>
<sequence>MSGIIQDVVGPIVNTGSFSGTLALSTKKVRGQSLFGFDTTPDAVTGVEIRYNWRLGSDSGKGLLVSNDEHNLAGTWGNGSSETDRGIIHLTKP</sequence>
<dbReference type="AlphaFoldDB" id="A0A128FHN5"/>
<organism evidence="2 3">
    <name type="scientific">Grimontia marina</name>
    <dbReference type="NCBI Taxonomy" id="646534"/>
    <lineage>
        <taxon>Bacteria</taxon>
        <taxon>Pseudomonadati</taxon>
        <taxon>Pseudomonadota</taxon>
        <taxon>Gammaproteobacteria</taxon>
        <taxon>Vibrionales</taxon>
        <taxon>Vibrionaceae</taxon>
        <taxon>Grimontia</taxon>
    </lineage>
</organism>
<dbReference type="Proteomes" id="UP000073601">
    <property type="component" value="Unassembled WGS sequence"/>
</dbReference>
<evidence type="ECO:0000256" key="1">
    <source>
        <dbReference type="SAM" id="MobiDB-lite"/>
    </source>
</evidence>
<gene>
    <name evidence="2" type="ORF">GMA8713_04048</name>
</gene>
<dbReference type="RefSeq" id="WP_062713571.1">
    <property type="nucleotide sequence ID" value="NZ_CAWRCI010000050.1"/>
</dbReference>
<feature type="region of interest" description="Disordered" evidence="1">
    <location>
        <begin position="74"/>
        <end position="93"/>
    </location>
</feature>
<evidence type="ECO:0000313" key="3">
    <source>
        <dbReference type="Proteomes" id="UP000073601"/>
    </source>
</evidence>
<dbReference type="EMBL" id="FIZY01000050">
    <property type="protein sequence ID" value="CZF86015.1"/>
    <property type="molecule type" value="Genomic_DNA"/>
</dbReference>
<name>A0A128FHN5_9GAMM</name>
<accession>A0A128FHN5</accession>
<reference evidence="3" key="1">
    <citation type="submission" date="2016-02" db="EMBL/GenBank/DDBJ databases">
        <authorList>
            <person name="Rodrigo-Torres Lidia"/>
            <person name="Arahal R.David."/>
        </authorList>
    </citation>
    <scope>NUCLEOTIDE SEQUENCE [LARGE SCALE GENOMIC DNA]</scope>
    <source>
        <strain evidence="3">CECT 8713</strain>
    </source>
</reference>
<keyword evidence="3" id="KW-1185">Reference proteome</keyword>
<protein>
    <submittedName>
        <fullName evidence="2">Uncharacterized protein</fullName>
    </submittedName>
</protein>